<dbReference type="InterPro" id="IPR003591">
    <property type="entry name" value="Leu-rich_rpt_typical-subtyp"/>
</dbReference>
<dbReference type="InterPro" id="IPR050216">
    <property type="entry name" value="LRR_domain-containing"/>
</dbReference>
<proteinExistence type="predicted"/>
<evidence type="ECO:0000313" key="5">
    <source>
        <dbReference type="Proteomes" id="UP000008672"/>
    </source>
</evidence>
<dbReference type="GeneID" id="102357645"/>
<evidence type="ECO:0000313" key="4">
    <source>
        <dbReference type="Ensembl" id="ENSLACP00000008700.1"/>
    </source>
</evidence>
<dbReference type="InterPro" id="IPR032675">
    <property type="entry name" value="LRR_dom_sf"/>
</dbReference>
<protein>
    <submittedName>
        <fullName evidence="4">Leucine rich repeat containing 18</fullName>
    </submittedName>
</protein>
<dbReference type="AlphaFoldDB" id="H3AGC9"/>
<keyword evidence="5" id="KW-1185">Reference proteome</keyword>
<dbReference type="eggNOG" id="KOG0619">
    <property type="taxonomic scope" value="Eukaryota"/>
</dbReference>
<dbReference type="CTD" id="101885955"/>
<dbReference type="Gene3D" id="3.80.10.10">
    <property type="entry name" value="Ribonuclease Inhibitor"/>
    <property type="match status" value="1"/>
</dbReference>
<dbReference type="OMA" id="DSQEDWR"/>
<keyword evidence="2" id="KW-0677">Repeat</keyword>
<dbReference type="SMART" id="SM00369">
    <property type="entry name" value="LRR_TYP"/>
    <property type="match status" value="4"/>
</dbReference>
<sequence>MGKKKGGPKGKKITLKMAKGKVKLTFDGKRRLDLSNMGIATFPKCIMKLADVEELDLSRNFIKKIPDSIQKFQNLRWLDFHSNQIEKLPEAICTLQGLYHLNLCNNKLTADGLPLELGHLKNLRCLNLGLNGIEQLPTTLGALKELQELGAFDNKLTALPESIAKLPKLKKMNTQRNAFPSPEEDVEVIDSIRREERIYLVHQDSLCLPCLKKCQDERAKLNRLKNVSPSPKKLNFSGLITPNSLAKDNQAAWR</sequence>
<dbReference type="InterPro" id="IPR055414">
    <property type="entry name" value="LRR_R13L4/SHOC2-like"/>
</dbReference>
<dbReference type="Pfam" id="PF23598">
    <property type="entry name" value="LRR_14"/>
    <property type="match status" value="1"/>
</dbReference>
<dbReference type="EMBL" id="AFYH01149099">
    <property type="status" value="NOT_ANNOTATED_CDS"/>
    <property type="molecule type" value="Genomic_DNA"/>
</dbReference>
<dbReference type="PANTHER" id="PTHR48051:SF42">
    <property type="entry name" value="LEUCINE-RICH REPEAT-CONTAINING PROTEIN 18-LIKE"/>
    <property type="match status" value="1"/>
</dbReference>
<reference evidence="5" key="1">
    <citation type="submission" date="2011-08" db="EMBL/GenBank/DDBJ databases">
        <title>The draft genome of Latimeria chalumnae.</title>
        <authorList>
            <person name="Di Palma F."/>
            <person name="Alfoldi J."/>
            <person name="Johnson J."/>
            <person name="Berlin A."/>
            <person name="Gnerre S."/>
            <person name="Jaffe D."/>
            <person name="MacCallum I."/>
            <person name="Young S."/>
            <person name="Walker B.J."/>
            <person name="Lander E."/>
            <person name="Lindblad-Toh K."/>
        </authorList>
    </citation>
    <scope>NUCLEOTIDE SEQUENCE [LARGE SCALE GENOMIC DNA]</scope>
    <source>
        <strain evidence="5">Wild caught</strain>
    </source>
</reference>
<evidence type="ECO:0000259" key="3">
    <source>
        <dbReference type="Pfam" id="PF23598"/>
    </source>
</evidence>
<dbReference type="InParanoid" id="H3AGC9"/>
<name>H3AGC9_LATCH</name>
<reference evidence="4" key="2">
    <citation type="submission" date="2025-08" db="UniProtKB">
        <authorList>
            <consortium name="Ensembl"/>
        </authorList>
    </citation>
    <scope>IDENTIFICATION</scope>
</reference>
<evidence type="ECO:0000256" key="2">
    <source>
        <dbReference type="ARBA" id="ARBA00022737"/>
    </source>
</evidence>
<dbReference type="Ensembl" id="ENSLACT00000008768.1">
    <property type="protein sequence ID" value="ENSLACP00000008700.1"/>
    <property type="gene ID" value="ENSLACG00000007691.1"/>
</dbReference>
<dbReference type="STRING" id="7897.ENSLACP00000008700"/>
<dbReference type="PANTHER" id="PTHR48051">
    <property type="match status" value="1"/>
</dbReference>
<organism evidence="4 5">
    <name type="scientific">Latimeria chalumnae</name>
    <name type="common">Coelacanth</name>
    <dbReference type="NCBI Taxonomy" id="7897"/>
    <lineage>
        <taxon>Eukaryota</taxon>
        <taxon>Metazoa</taxon>
        <taxon>Chordata</taxon>
        <taxon>Craniata</taxon>
        <taxon>Vertebrata</taxon>
        <taxon>Euteleostomi</taxon>
        <taxon>Coelacanthiformes</taxon>
        <taxon>Coelacanthidae</taxon>
        <taxon>Latimeria</taxon>
    </lineage>
</organism>
<dbReference type="GeneTree" id="ENSGT00940000156026"/>
<dbReference type="GO" id="GO:0005737">
    <property type="term" value="C:cytoplasm"/>
    <property type="evidence" value="ECO:0007669"/>
    <property type="project" value="TreeGrafter"/>
</dbReference>
<dbReference type="HOGENOM" id="CLU_000288_18_15_1"/>
<accession>H3AGC9</accession>
<dbReference type="PROSITE" id="PS51450">
    <property type="entry name" value="LRR"/>
    <property type="match status" value="1"/>
</dbReference>
<feature type="domain" description="Disease resistance R13L4/SHOC-2-like LRR" evidence="3">
    <location>
        <begin position="30"/>
        <end position="129"/>
    </location>
</feature>
<dbReference type="OrthoDB" id="676979at2759"/>
<dbReference type="SUPFAM" id="SSF52058">
    <property type="entry name" value="L domain-like"/>
    <property type="match status" value="1"/>
</dbReference>
<dbReference type="FunCoup" id="H3AGC9">
    <property type="interactions" value="48"/>
</dbReference>
<dbReference type="KEGG" id="lcm:102357645"/>
<dbReference type="Proteomes" id="UP000008672">
    <property type="component" value="Unassembled WGS sequence"/>
</dbReference>
<evidence type="ECO:0000256" key="1">
    <source>
        <dbReference type="ARBA" id="ARBA00022614"/>
    </source>
</evidence>
<dbReference type="InterPro" id="IPR001611">
    <property type="entry name" value="Leu-rich_rpt"/>
</dbReference>
<reference evidence="4" key="3">
    <citation type="submission" date="2025-09" db="UniProtKB">
        <authorList>
            <consortium name="Ensembl"/>
        </authorList>
    </citation>
    <scope>IDENTIFICATION</scope>
</reference>
<keyword evidence="1" id="KW-0433">Leucine-rich repeat</keyword>
<gene>
    <name evidence="4" type="primary">LRRC18</name>
</gene>